<dbReference type="InterPro" id="IPR029044">
    <property type="entry name" value="Nucleotide-diphossugar_trans"/>
</dbReference>
<dbReference type="SUPFAM" id="SSF53448">
    <property type="entry name" value="Nucleotide-diphospho-sugar transferases"/>
    <property type="match status" value="1"/>
</dbReference>
<evidence type="ECO:0000256" key="7">
    <source>
        <dbReference type="ARBA" id="ARBA00022989"/>
    </source>
</evidence>
<protein>
    <recommendedName>
        <fullName evidence="13">Alpha-1,2-mannosyltransferase</fullName>
    </recommendedName>
</protein>
<sequence>MLFKWRGRGSQKYGQVLFLFFLVLLIYHALSGGDIITTTTRTHDATPGESTKNLNPFIEDHARFWRALYSHILFNDPECTPPELVGIPHKLDVMYDPKHEPPRPDILWLQPADVQKLKSAHAKFLDDVRTKSPQIPFQPDSRGIVVTAGFSQLPVVAISLRMLRRTGCTLPVEVFLASQADHDTFVCDHIFPSLNAKCLVFQDIVVAAGTGVILTRFQYKIMALLFSSFESVLLLDSDAFPATNPTDLFSHPVFTSHGLILWPDFWYPSESPYYFEIASIHSIPPLNARPATESGEILLNKSQHDMTLILAAYYNYYGPDIYYPLHSQGAPGQGDKETFRWAAVATNSTFYFVHTPVLALGHVDSNGEFFGSAMAQHDPRADWATHRLRSPHPGTEIDNDNDNADDDASYPAPRQRPQEAALANPDPKHPTTPDIRVPPLFIHANFPKFDPGTLFLSTTQPPGRVGPTFDSNGTSVRPWDDTLRAPYDYVGYDLEAAFWEEIKYVSCEWQEGMGAWRKVRGEGVDVCMVVRRWAEKVFGQKGAKGEDTDQGEPAGRAGGEENGLPGE</sequence>
<evidence type="ECO:0000256" key="10">
    <source>
        <dbReference type="SAM" id="MobiDB-lite"/>
    </source>
</evidence>
<dbReference type="GO" id="GO:0000139">
    <property type="term" value="C:Golgi membrane"/>
    <property type="evidence" value="ECO:0007669"/>
    <property type="project" value="UniProtKB-SubCell"/>
</dbReference>
<dbReference type="AlphaFoldDB" id="W2S072"/>
<gene>
    <name evidence="11" type="ORF">HMPREF1541_04077</name>
</gene>
<dbReference type="EMBL" id="KB822719">
    <property type="protein sequence ID" value="ETN42136.1"/>
    <property type="molecule type" value="Genomic_DNA"/>
</dbReference>
<dbReference type="InParanoid" id="W2S072"/>
<keyword evidence="5" id="KW-0812">Transmembrane</keyword>
<name>W2S072_CYPE1</name>
<dbReference type="VEuPathDB" id="FungiDB:HMPREF1541_04077"/>
<dbReference type="PANTHER" id="PTHR31646">
    <property type="entry name" value="ALPHA-1,2-MANNOSYLTRANSFERASE MNN2"/>
    <property type="match status" value="1"/>
</dbReference>
<dbReference type="FunCoup" id="W2S072">
    <property type="interactions" value="68"/>
</dbReference>
<reference evidence="11 12" key="1">
    <citation type="submission" date="2013-03" db="EMBL/GenBank/DDBJ databases">
        <title>The Genome Sequence of Phialophora europaea CBS 101466.</title>
        <authorList>
            <consortium name="The Broad Institute Genomics Platform"/>
            <person name="Cuomo C."/>
            <person name="de Hoog S."/>
            <person name="Gorbushina A."/>
            <person name="Walker B."/>
            <person name="Young S.K."/>
            <person name="Zeng Q."/>
            <person name="Gargeya S."/>
            <person name="Fitzgerald M."/>
            <person name="Haas B."/>
            <person name="Abouelleil A."/>
            <person name="Allen A.W."/>
            <person name="Alvarado L."/>
            <person name="Arachchi H.M."/>
            <person name="Berlin A.M."/>
            <person name="Chapman S.B."/>
            <person name="Gainer-Dewar J."/>
            <person name="Goldberg J."/>
            <person name="Griggs A."/>
            <person name="Gujja S."/>
            <person name="Hansen M."/>
            <person name="Howarth C."/>
            <person name="Imamovic A."/>
            <person name="Ireland A."/>
            <person name="Larimer J."/>
            <person name="McCowan C."/>
            <person name="Murphy C."/>
            <person name="Pearson M."/>
            <person name="Poon T.W."/>
            <person name="Priest M."/>
            <person name="Roberts A."/>
            <person name="Saif S."/>
            <person name="Shea T."/>
            <person name="Sisk P."/>
            <person name="Sykes S."/>
            <person name="Wortman J."/>
            <person name="Nusbaum C."/>
            <person name="Birren B."/>
        </authorList>
    </citation>
    <scope>NUCLEOTIDE SEQUENCE [LARGE SCALE GENOMIC DNA]</scope>
    <source>
        <strain evidence="11 12">CBS 101466</strain>
    </source>
</reference>
<dbReference type="STRING" id="1220924.W2S072"/>
<dbReference type="eggNOG" id="ENOG502QQ16">
    <property type="taxonomic scope" value="Eukaryota"/>
</dbReference>
<feature type="region of interest" description="Disordered" evidence="10">
    <location>
        <begin position="385"/>
        <end position="435"/>
    </location>
</feature>
<dbReference type="PANTHER" id="PTHR31646:SF1">
    <property type="entry name" value="ALPHA-1,2-MANNOSYLTRANSFERASE MNN2"/>
    <property type="match status" value="1"/>
</dbReference>
<dbReference type="RefSeq" id="XP_008716645.1">
    <property type="nucleotide sequence ID" value="XM_008718423.1"/>
</dbReference>
<evidence type="ECO:0000256" key="3">
    <source>
        <dbReference type="ARBA" id="ARBA00009105"/>
    </source>
</evidence>
<keyword evidence="4" id="KW-0808">Transferase</keyword>
<evidence type="ECO:0000256" key="5">
    <source>
        <dbReference type="ARBA" id="ARBA00022692"/>
    </source>
</evidence>
<keyword evidence="8" id="KW-0333">Golgi apparatus</keyword>
<keyword evidence="9" id="KW-0472">Membrane</keyword>
<evidence type="ECO:0000313" key="11">
    <source>
        <dbReference type="EMBL" id="ETN42136.1"/>
    </source>
</evidence>
<evidence type="ECO:0008006" key="13">
    <source>
        <dbReference type="Google" id="ProtNLM"/>
    </source>
</evidence>
<keyword evidence="12" id="KW-1185">Reference proteome</keyword>
<dbReference type="GeneID" id="19971416"/>
<comment type="pathway">
    <text evidence="2">Protein modification; protein glycosylation.</text>
</comment>
<dbReference type="GO" id="GO:0000026">
    <property type="term" value="F:alpha-1,2-mannosyltransferase activity"/>
    <property type="evidence" value="ECO:0007669"/>
    <property type="project" value="TreeGrafter"/>
</dbReference>
<evidence type="ECO:0000313" key="12">
    <source>
        <dbReference type="Proteomes" id="UP000030752"/>
    </source>
</evidence>
<evidence type="ECO:0000256" key="9">
    <source>
        <dbReference type="ARBA" id="ARBA00023136"/>
    </source>
</evidence>
<comment type="similarity">
    <text evidence="3">Belongs to the MNN1/MNT family.</text>
</comment>
<dbReference type="HOGENOM" id="CLU_013298_0_1_1"/>
<evidence type="ECO:0000256" key="2">
    <source>
        <dbReference type="ARBA" id="ARBA00004922"/>
    </source>
</evidence>
<comment type="subcellular location">
    <subcellularLocation>
        <location evidence="1">Golgi apparatus membrane</location>
        <topology evidence="1">Single-pass type II membrane protein</topology>
    </subcellularLocation>
</comment>
<organism evidence="11 12">
    <name type="scientific">Cyphellophora europaea (strain CBS 101466)</name>
    <name type="common">Phialophora europaea</name>
    <dbReference type="NCBI Taxonomy" id="1220924"/>
    <lineage>
        <taxon>Eukaryota</taxon>
        <taxon>Fungi</taxon>
        <taxon>Dikarya</taxon>
        <taxon>Ascomycota</taxon>
        <taxon>Pezizomycotina</taxon>
        <taxon>Eurotiomycetes</taxon>
        <taxon>Chaetothyriomycetidae</taxon>
        <taxon>Chaetothyriales</taxon>
        <taxon>Cyphellophoraceae</taxon>
        <taxon>Cyphellophora</taxon>
    </lineage>
</organism>
<feature type="compositionally biased region" description="Acidic residues" evidence="10">
    <location>
        <begin position="397"/>
        <end position="408"/>
    </location>
</feature>
<feature type="region of interest" description="Disordered" evidence="10">
    <location>
        <begin position="540"/>
        <end position="567"/>
    </location>
</feature>
<dbReference type="GO" id="GO:0046354">
    <property type="term" value="P:mannan biosynthetic process"/>
    <property type="evidence" value="ECO:0007669"/>
    <property type="project" value="TreeGrafter"/>
</dbReference>
<dbReference type="InterPro" id="IPR022751">
    <property type="entry name" value="Alpha_mannosyltransferase"/>
</dbReference>
<dbReference type="Pfam" id="PF11051">
    <property type="entry name" value="Mannosyl_trans3"/>
    <property type="match status" value="2"/>
</dbReference>
<evidence type="ECO:0000256" key="8">
    <source>
        <dbReference type="ARBA" id="ARBA00023034"/>
    </source>
</evidence>
<evidence type="ECO:0000256" key="4">
    <source>
        <dbReference type="ARBA" id="ARBA00022679"/>
    </source>
</evidence>
<keyword evidence="7" id="KW-1133">Transmembrane helix</keyword>
<keyword evidence="6" id="KW-0735">Signal-anchor</keyword>
<dbReference type="Proteomes" id="UP000030752">
    <property type="component" value="Unassembled WGS sequence"/>
</dbReference>
<evidence type="ECO:0000256" key="6">
    <source>
        <dbReference type="ARBA" id="ARBA00022968"/>
    </source>
</evidence>
<feature type="compositionally biased region" description="Gly residues" evidence="10">
    <location>
        <begin position="556"/>
        <end position="567"/>
    </location>
</feature>
<evidence type="ECO:0000256" key="1">
    <source>
        <dbReference type="ARBA" id="ARBA00004323"/>
    </source>
</evidence>
<accession>W2S072</accession>
<dbReference type="OrthoDB" id="4484309at2759"/>
<proteinExistence type="inferred from homology"/>